<sequence>MGGQKVIPERYTCEKRKKADRKVKRITLYIFLLSLIVVTVIPHFIATYHINGGSMEPYISNGDRVLAATEPTYKIIGLNRGDVIIFKHNHRRFIKRITGLPDEWVRIKEDKTIQLLPDEYFVMGDNRALSLDSRSFGPIKAKDILARVLMVIEEGE</sequence>
<dbReference type="PRINTS" id="PR00727">
    <property type="entry name" value="LEADERPTASE"/>
</dbReference>
<keyword evidence="6" id="KW-0645">Protease</keyword>
<comment type="catalytic activity">
    <reaction evidence="1 6">
        <text>Cleavage of hydrophobic, N-terminal signal or leader sequences from secreted and periplasmic proteins.</text>
        <dbReference type="EC" id="3.4.21.89"/>
    </reaction>
</comment>
<dbReference type="Pfam" id="PF10502">
    <property type="entry name" value="Peptidase_S26"/>
    <property type="match status" value="2"/>
</dbReference>
<evidence type="ECO:0000256" key="3">
    <source>
        <dbReference type="ARBA" id="ARBA00013208"/>
    </source>
</evidence>
<dbReference type="InterPro" id="IPR036286">
    <property type="entry name" value="LexA/Signal_pep-like_sf"/>
</dbReference>
<dbReference type="CDD" id="cd06530">
    <property type="entry name" value="S26_SPase_I"/>
    <property type="match status" value="1"/>
</dbReference>
<dbReference type="PANTHER" id="PTHR43390">
    <property type="entry name" value="SIGNAL PEPTIDASE I"/>
    <property type="match status" value="1"/>
</dbReference>
<reference evidence="9" key="1">
    <citation type="submission" date="2017-09" db="EMBL/GenBank/DDBJ databases">
        <title>Depth-based differentiation of microbial function through sediment-hosted aquifers and enrichment of novel symbionts in the deep terrestrial subsurface.</title>
        <authorList>
            <person name="Probst A.J."/>
            <person name="Ladd B."/>
            <person name="Jarett J.K."/>
            <person name="Geller-Mcgrath D.E."/>
            <person name="Sieber C.M.K."/>
            <person name="Emerson J.B."/>
            <person name="Anantharaman K."/>
            <person name="Thomas B.C."/>
            <person name="Malmstrom R."/>
            <person name="Stieglmeier M."/>
            <person name="Klingl A."/>
            <person name="Woyke T."/>
            <person name="Ryan C.M."/>
            <person name="Banfield J.F."/>
        </authorList>
    </citation>
    <scope>NUCLEOTIDE SEQUENCE [LARGE SCALE GENOMIC DNA]</scope>
</reference>
<name>A0A2M6WJ72_9BACT</name>
<accession>A0A2M6WJ72</accession>
<evidence type="ECO:0000256" key="6">
    <source>
        <dbReference type="RuleBase" id="RU362042"/>
    </source>
</evidence>
<dbReference type="EC" id="3.4.21.89" evidence="3 6"/>
<evidence type="ECO:0000256" key="2">
    <source>
        <dbReference type="ARBA" id="ARBA00009370"/>
    </source>
</evidence>
<dbReference type="GO" id="GO:0006465">
    <property type="term" value="P:signal peptide processing"/>
    <property type="evidence" value="ECO:0007669"/>
    <property type="project" value="InterPro"/>
</dbReference>
<evidence type="ECO:0000256" key="1">
    <source>
        <dbReference type="ARBA" id="ARBA00000677"/>
    </source>
</evidence>
<evidence type="ECO:0000313" key="8">
    <source>
        <dbReference type="EMBL" id="PIT92784.1"/>
    </source>
</evidence>
<evidence type="ECO:0000256" key="4">
    <source>
        <dbReference type="ARBA" id="ARBA00022801"/>
    </source>
</evidence>
<keyword evidence="6" id="KW-0812">Transmembrane</keyword>
<dbReference type="PROSITE" id="PS00761">
    <property type="entry name" value="SPASE_I_3"/>
    <property type="match status" value="1"/>
</dbReference>
<keyword evidence="6" id="KW-0472">Membrane</keyword>
<comment type="caution">
    <text evidence="8">The sequence shown here is derived from an EMBL/GenBank/DDBJ whole genome shotgun (WGS) entry which is preliminary data.</text>
</comment>
<dbReference type="GO" id="GO:0016020">
    <property type="term" value="C:membrane"/>
    <property type="evidence" value="ECO:0007669"/>
    <property type="project" value="UniProtKB-SubCell"/>
</dbReference>
<organism evidence="8 9">
    <name type="scientific">Candidatus Harrisonbacteria bacterium CG10_big_fil_rev_8_21_14_0_10_42_17</name>
    <dbReference type="NCBI Taxonomy" id="1974584"/>
    <lineage>
        <taxon>Bacteria</taxon>
        <taxon>Candidatus Harrisoniibacteriota</taxon>
    </lineage>
</organism>
<dbReference type="InterPro" id="IPR019758">
    <property type="entry name" value="Pept_S26A_signal_pept_1_CS"/>
</dbReference>
<evidence type="ECO:0000313" key="9">
    <source>
        <dbReference type="Proteomes" id="UP000228635"/>
    </source>
</evidence>
<dbReference type="PANTHER" id="PTHR43390:SF1">
    <property type="entry name" value="CHLOROPLAST PROCESSING PEPTIDASE"/>
    <property type="match status" value="1"/>
</dbReference>
<comment type="subcellular location">
    <subcellularLocation>
        <location evidence="6">Membrane</location>
        <topology evidence="6">Single-pass type II membrane protein</topology>
    </subcellularLocation>
</comment>
<dbReference type="InterPro" id="IPR019533">
    <property type="entry name" value="Peptidase_S26"/>
</dbReference>
<gene>
    <name evidence="8" type="primary">lepB</name>
    <name evidence="8" type="ORF">COU08_00450</name>
</gene>
<dbReference type="Proteomes" id="UP000228635">
    <property type="component" value="Unassembled WGS sequence"/>
</dbReference>
<keyword evidence="6" id="KW-1133">Transmembrane helix</keyword>
<feature type="active site" evidence="5">
    <location>
        <position position="95"/>
    </location>
</feature>
<feature type="domain" description="Peptidase S26" evidence="7">
    <location>
        <begin position="116"/>
        <end position="151"/>
    </location>
</feature>
<feature type="transmembrane region" description="Helical" evidence="6">
    <location>
        <begin position="26"/>
        <end position="45"/>
    </location>
</feature>
<dbReference type="GO" id="GO:0009003">
    <property type="term" value="F:signal peptidase activity"/>
    <property type="evidence" value="ECO:0007669"/>
    <property type="project" value="UniProtKB-EC"/>
</dbReference>
<dbReference type="AlphaFoldDB" id="A0A2M6WJ72"/>
<evidence type="ECO:0000259" key="7">
    <source>
        <dbReference type="Pfam" id="PF10502"/>
    </source>
</evidence>
<evidence type="ECO:0000256" key="5">
    <source>
        <dbReference type="PIRSR" id="PIRSR600223-1"/>
    </source>
</evidence>
<dbReference type="EMBL" id="PFBA01000008">
    <property type="protein sequence ID" value="PIT92784.1"/>
    <property type="molecule type" value="Genomic_DNA"/>
</dbReference>
<feature type="domain" description="Peptidase S26" evidence="7">
    <location>
        <begin position="25"/>
        <end position="111"/>
    </location>
</feature>
<comment type="similarity">
    <text evidence="2 6">Belongs to the peptidase S26 family.</text>
</comment>
<dbReference type="NCBIfam" id="TIGR02227">
    <property type="entry name" value="sigpep_I_bact"/>
    <property type="match status" value="1"/>
</dbReference>
<protein>
    <recommendedName>
        <fullName evidence="3 6">Signal peptidase I</fullName>
        <ecNumber evidence="3 6">3.4.21.89</ecNumber>
    </recommendedName>
</protein>
<proteinExistence type="inferred from homology"/>
<feature type="active site" evidence="5">
    <location>
        <position position="54"/>
    </location>
</feature>
<dbReference type="SUPFAM" id="SSF51306">
    <property type="entry name" value="LexA/Signal peptidase"/>
    <property type="match status" value="1"/>
</dbReference>
<dbReference type="Gene3D" id="2.10.109.10">
    <property type="entry name" value="Umud Fragment, subunit A"/>
    <property type="match status" value="2"/>
</dbReference>
<dbReference type="GO" id="GO:0004252">
    <property type="term" value="F:serine-type endopeptidase activity"/>
    <property type="evidence" value="ECO:0007669"/>
    <property type="project" value="InterPro"/>
</dbReference>
<keyword evidence="4 6" id="KW-0378">Hydrolase</keyword>
<dbReference type="InterPro" id="IPR000223">
    <property type="entry name" value="Pept_S26A_signal_pept_1"/>
</dbReference>